<sequence>MAPSVDPSSRRFARQHVLAGFGLAGQRSLADAHILVIGAGGLGSAVIPALAAVGIGTISLVDPDTVDETNLPRQTAHGVADVGRLKVDSAADAAARLAPDLLVIRHPVLFSTENAPVLLDGVDLVIDGSDSIDARYAANDAAAALGIPLVWGSAVGYGAQVGVAWDAHGIDYRDLFPEQSSDDGDSCELTGVLPMVCGVAGALMAAEAVKLLTGIGEPLLGRVAVYDALTGRTREVPYARDPARGATDAAAAVKSPTSVVPEPSAADSRPRTYSAPELAVALDGANPPALLDVREDWEAAIAELPGSTRIPFGELGARIGELDPSVPVVVYCHLGVRSAHALVFLEQSGFSQASHLAGGIEEWAASVDPGMKRY</sequence>
<dbReference type="SMART" id="SM00450">
    <property type="entry name" value="RHOD"/>
    <property type="match status" value="1"/>
</dbReference>
<dbReference type="GO" id="GO:0016779">
    <property type="term" value="F:nucleotidyltransferase activity"/>
    <property type="evidence" value="ECO:0007669"/>
    <property type="project" value="UniProtKB-KW"/>
</dbReference>
<reference evidence="3 4" key="1">
    <citation type="submission" date="2024-03" db="EMBL/GenBank/DDBJ databases">
        <title>YIM 134122 draft genome.</title>
        <authorList>
            <person name="Zuo S."/>
            <person name="Xiong L."/>
        </authorList>
    </citation>
    <scope>NUCLEOTIDE SEQUENCE [LARGE SCALE GENOMIC DNA]</scope>
    <source>
        <strain evidence="3 4">YIM 134122</strain>
    </source>
</reference>
<accession>A0ABU9W9J0</accession>
<dbReference type="Gene3D" id="3.40.250.10">
    <property type="entry name" value="Rhodanese-like domain"/>
    <property type="match status" value="1"/>
</dbReference>
<evidence type="ECO:0000259" key="2">
    <source>
        <dbReference type="PROSITE" id="PS50206"/>
    </source>
</evidence>
<dbReference type="PROSITE" id="PS50206">
    <property type="entry name" value="RHODANESE_3"/>
    <property type="match status" value="1"/>
</dbReference>
<dbReference type="Proteomes" id="UP001425155">
    <property type="component" value="Unassembled WGS sequence"/>
</dbReference>
<dbReference type="PANTHER" id="PTHR10953">
    <property type="entry name" value="UBIQUITIN-ACTIVATING ENZYME E1"/>
    <property type="match status" value="1"/>
</dbReference>
<keyword evidence="4" id="KW-1185">Reference proteome</keyword>
<dbReference type="InterPro" id="IPR036873">
    <property type="entry name" value="Rhodanese-like_dom_sf"/>
</dbReference>
<keyword evidence="3" id="KW-0548">Nucleotidyltransferase</keyword>
<protein>
    <submittedName>
        <fullName evidence="3">ThiF family adenylyltransferase</fullName>
    </submittedName>
</protein>
<organism evidence="3 4">
    <name type="scientific">Leifsonia stereocauli</name>
    <dbReference type="NCBI Taxonomy" id="3134136"/>
    <lineage>
        <taxon>Bacteria</taxon>
        <taxon>Bacillati</taxon>
        <taxon>Actinomycetota</taxon>
        <taxon>Actinomycetes</taxon>
        <taxon>Micrococcales</taxon>
        <taxon>Microbacteriaceae</taxon>
        <taxon>Leifsonia</taxon>
    </lineage>
</organism>
<evidence type="ECO:0000256" key="1">
    <source>
        <dbReference type="SAM" id="MobiDB-lite"/>
    </source>
</evidence>
<proteinExistence type="predicted"/>
<gene>
    <name evidence="3" type="ORF">WJX64_13345</name>
</gene>
<comment type="caution">
    <text evidence="3">The sequence shown here is derived from an EMBL/GenBank/DDBJ whole genome shotgun (WGS) entry which is preliminary data.</text>
</comment>
<dbReference type="Pfam" id="PF00581">
    <property type="entry name" value="Rhodanese"/>
    <property type="match status" value="1"/>
</dbReference>
<evidence type="ECO:0000313" key="3">
    <source>
        <dbReference type="EMBL" id="MEN1947539.1"/>
    </source>
</evidence>
<feature type="domain" description="Rhodanese" evidence="2">
    <location>
        <begin position="284"/>
        <end position="372"/>
    </location>
</feature>
<dbReference type="InterPro" id="IPR035985">
    <property type="entry name" value="Ubiquitin-activating_enz"/>
</dbReference>
<dbReference type="PANTHER" id="PTHR10953:SF102">
    <property type="entry name" value="ADENYLYLTRANSFERASE AND SULFURTRANSFERASE MOCS3"/>
    <property type="match status" value="1"/>
</dbReference>
<feature type="region of interest" description="Disordered" evidence="1">
    <location>
        <begin position="247"/>
        <end position="272"/>
    </location>
</feature>
<dbReference type="InterPro" id="IPR045886">
    <property type="entry name" value="ThiF/MoeB/HesA"/>
</dbReference>
<dbReference type="Pfam" id="PF00899">
    <property type="entry name" value="ThiF"/>
    <property type="match status" value="1"/>
</dbReference>
<dbReference type="SUPFAM" id="SSF69572">
    <property type="entry name" value="Activating enzymes of the ubiquitin-like proteins"/>
    <property type="match status" value="1"/>
</dbReference>
<dbReference type="Gene3D" id="3.40.50.720">
    <property type="entry name" value="NAD(P)-binding Rossmann-like Domain"/>
    <property type="match status" value="1"/>
</dbReference>
<name>A0ABU9W9J0_9MICO</name>
<dbReference type="InterPro" id="IPR000594">
    <property type="entry name" value="ThiF_NAD_FAD-bd"/>
</dbReference>
<evidence type="ECO:0000313" key="4">
    <source>
        <dbReference type="Proteomes" id="UP001425155"/>
    </source>
</evidence>
<keyword evidence="3" id="KW-0808">Transferase</keyword>
<dbReference type="InterPro" id="IPR001763">
    <property type="entry name" value="Rhodanese-like_dom"/>
</dbReference>
<dbReference type="RefSeq" id="WP_342114843.1">
    <property type="nucleotide sequence ID" value="NZ_JBCAUN010000002.1"/>
</dbReference>
<dbReference type="EMBL" id="JBCLVG010000002">
    <property type="protein sequence ID" value="MEN1947539.1"/>
    <property type="molecule type" value="Genomic_DNA"/>
</dbReference>
<dbReference type="CDD" id="cd00757">
    <property type="entry name" value="ThiF_MoeB_HesA_family"/>
    <property type="match status" value="1"/>
</dbReference>